<evidence type="ECO:0000313" key="5">
    <source>
        <dbReference type="EMBL" id="BAL98482.1"/>
    </source>
</evidence>
<dbReference type="eggNOG" id="COG1349">
    <property type="taxonomic scope" value="Bacteria"/>
</dbReference>
<dbReference type="SUPFAM" id="SSF46785">
    <property type="entry name" value="Winged helix' DNA-binding domain"/>
    <property type="match status" value="1"/>
</dbReference>
<dbReference type="Gene3D" id="3.30.950.30">
    <property type="entry name" value="Schlafen, AAA domain"/>
    <property type="match status" value="1"/>
</dbReference>
<dbReference type="InterPro" id="IPR036388">
    <property type="entry name" value="WH-like_DNA-bd_sf"/>
</dbReference>
<reference evidence="5 6" key="1">
    <citation type="submission" date="2012-02" db="EMBL/GenBank/DDBJ databases">
        <title>Complete genome sequence of Caldilinea aerophila DSM 14535 (= NBRC 102666).</title>
        <authorList>
            <person name="Oguchi A."/>
            <person name="Hosoyama A."/>
            <person name="Sekine M."/>
            <person name="Fukai R."/>
            <person name="Kato Y."/>
            <person name="Nakamura S."/>
            <person name="Hanada S."/>
            <person name="Yamazaki S."/>
            <person name="Fujita N."/>
        </authorList>
    </citation>
    <scope>NUCLEOTIDE SEQUENCE [LARGE SCALE GENOMIC DNA]</scope>
    <source>
        <strain evidence="6">DSM 14535 / JCM 11387 / NBRC 104270 / STL-6-O1</strain>
    </source>
</reference>
<dbReference type="InterPro" id="IPR038475">
    <property type="entry name" value="RecG_C_sf"/>
</dbReference>
<dbReference type="InterPro" id="IPR038461">
    <property type="entry name" value="Schlafen_AlbA_2_dom_sf"/>
</dbReference>
<dbReference type="STRING" id="926550.CLDAP_04430"/>
<dbReference type="PANTHER" id="PTHR30595:SF6">
    <property type="entry name" value="SCHLAFEN ALBA-2 DOMAIN-CONTAINING PROTEIN"/>
    <property type="match status" value="1"/>
</dbReference>
<organism evidence="5 6">
    <name type="scientific">Caldilinea aerophila (strain DSM 14535 / JCM 11387 / NBRC 104270 / STL-6-O1)</name>
    <dbReference type="NCBI Taxonomy" id="926550"/>
    <lineage>
        <taxon>Bacteria</taxon>
        <taxon>Bacillati</taxon>
        <taxon>Chloroflexota</taxon>
        <taxon>Caldilineae</taxon>
        <taxon>Caldilineales</taxon>
        <taxon>Caldilineaceae</taxon>
        <taxon>Caldilinea</taxon>
    </lineage>
</organism>
<dbReference type="InterPro" id="IPR036390">
    <property type="entry name" value="WH_DNA-bd_sf"/>
</dbReference>
<dbReference type="PATRIC" id="fig|926550.5.peg.468"/>
<dbReference type="Pfam" id="PF04326">
    <property type="entry name" value="SLFN_AlbA_2"/>
    <property type="match status" value="1"/>
</dbReference>
<evidence type="ECO:0000256" key="1">
    <source>
        <dbReference type="ARBA" id="ARBA00023015"/>
    </source>
</evidence>
<evidence type="ECO:0000313" key="6">
    <source>
        <dbReference type="Proteomes" id="UP000007880"/>
    </source>
</evidence>
<dbReference type="PANTHER" id="PTHR30595">
    <property type="entry name" value="GLPR-RELATED TRANSCRIPTIONAL REPRESSOR"/>
    <property type="match status" value="1"/>
</dbReference>
<evidence type="ECO:0008006" key="7">
    <source>
        <dbReference type="Google" id="ProtNLM"/>
    </source>
</evidence>
<evidence type="ECO:0000256" key="2">
    <source>
        <dbReference type="ARBA" id="ARBA00023163"/>
    </source>
</evidence>
<keyword evidence="6" id="KW-1185">Reference proteome</keyword>
<dbReference type="Pfam" id="PF08220">
    <property type="entry name" value="HTH_DeoR"/>
    <property type="match status" value="1"/>
</dbReference>
<dbReference type="Gene3D" id="1.10.10.10">
    <property type="entry name" value="Winged helix-like DNA-binding domain superfamily/Winged helix DNA-binding domain"/>
    <property type="match status" value="1"/>
</dbReference>
<dbReference type="Proteomes" id="UP000007880">
    <property type="component" value="Chromosome"/>
</dbReference>
<dbReference type="Gene3D" id="3.30.565.60">
    <property type="match status" value="1"/>
</dbReference>
<protein>
    <recommendedName>
        <fullName evidence="7">DeoR family transcriptional regulator</fullName>
    </recommendedName>
</protein>
<feature type="domain" description="Schlafen AlbA-2" evidence="3">
    <location>
        <begin position="33"/>
        <end position="133"/>
    </location>
</feature>
<dbReference type="AlphaFoldDB" id="I0HZP5"/>
<dbReference type="GO" id="GO:0003700">
    <property type="term" value="F:DNA-binding transcription factor activity"/>
    <property type="evidence" value="ECO:0007669"/>
    <property type="project" value="InterPro"/>
</dbReference>
<proteinExistence type="predicted"/>
<evidence type="ECO:0000259" key="3">
    <source>
        <dbReference type="Pfam" id="PF04326"/>
    </source>
</evidence>
<dbReference type="RefSeq" id="WP_014431724.1">
    <property type="nucleotide sequence ID" value="NC_017079.1"/>
</dbReference>
<feature type="domain" description="HTH deoR-type" evidence="4">
    <location>
        <begin position="416"/>
        <end position="463"/>
    </location>
</feature>
<name>I0HZP5_CALAS</name>
<dbReference type="Pfam" id="PF13749">
    <property type="entry name" value="HATPase_c_4"/>
    <property type="match status" value="1"/>
</dbReference>
<dbReference type="HOGENOM" id="CLU_024970_3_3_0"/>
<dbReference type="eggNOG" id="COG2865">
    <property type="taxonomic scope" value="Bacteria"/>
</dbReference>
<dbReference type="KEGG" id="cap:CLDAP_04430"/>
<accession>I0HZP5</accession>
<keyword evidence="1" id="KW-0805">Transcription regulation</keyword>
<gene>
    <name evidence="5" type="ordered locus">CLDAP_04430</name>
</gene>
<dbReference type="EMBL" id="AP012337">
    <property type="protein sequence ID" value="BAL98482.1"/>
    <property type="molecule type" value="Genomic_DNA"/>
</dbReference>
<sequence>MTLRRRTAAMTPEEVKQMLAAGPSARVAFLPSKTSRQHLAETLVAMANAEGGVILLGVTAKGAPQPDADPAALRDLLMEASLLPDPPIILPSPQTVQVDGVTLLSVYVPEGLPHVYHIRGLYLTRAGHQNRPLTTAELRQLLLDRSESGFESQPVEDATLEDLDVARISRYFDQLGLPPDEDMVEALLSRGCITRRGADGLPLEQPLPTVAGILLFGRNPQRFLRSAEIICVRYAGKSMGDEFVRQDIGGVLAEQARQAEAFVIANMRKGMRIRGMAREETTEYPLPVVREAIVNAIAHRDYSIRGEGIRLLMFSDRLEVYSPGRLPGHVTIENIKDERYSRNEAIVAVLTDLGYIERLGYGIDRMIAAMEEAGLPPPEFEETAAGFRVTLRSAGEELVSVQPQKQRWPHAFLNERQEAALAFVQQHGRITNSDLQALAPDVHPETIRRDLADLVDKNLLIRIGSKRATYYILK</sequence>
<keyword evidence="2" id="KW-0804">Transcription</keyword>
<dbReference type="InterPro" id="IPR001034">
    <property type="entry name" value="DeoR_HTH"/>
</dbReference>
<dbReference type="InterPro" id="IPR007421">
    <property type="entry name" value="Schlafen_AlbA_2_dom"/>
</dbReference>
<evidence type="ECO:0000259" key="4">
    <source>
        <dbReference type="Pfam" id="PF08220"/>
    </source>
</evidence>